<keyword evidence="1" id="KW-1133">Transmembrane helix</keyword>
<feature type="transmembrane region" description="Helical" evidence="1">
    <location>
        <begin position="65"/>
        <end position="84"/>
    </location>
</feature>
<evidence type="ECO:0000256" key="1">
    <source>
        <dbReference type="SAM" id="Phobius"/>
    </source>
</evidence>
<feature type="transmembrane region" description="Helical" evidence="1">
    <location>
        <begin position="96"/>
        <end position="117"/>
    </location>
</feature>
<evidence type="ECO:0000313" key="3">
    <source>
        <dbReference type="Proteomes" id="UP000001514"/>
    </source>
</evidence>
<organism evidence="3">
    <name type="scientific">Selaginella moellendorffii</name>
    <name type="common">Spikemoss</name>
    <dbReference type="NCBI Taxonomy" id="88036"/>
    <lineage>
        <taxon>Eukaryota</taxon>
        <taxon>Viridiplantae</taxon>
        <taxon>Streptophyta</taxon>
        <taxon>Embryophyta</taxon>
        <taxon>Tracheophyta</taxon>
        <taxon>Lycopodiopsida</taxon>
        <taxon>Selaginellales</taxon>
        <taxon>Selaginellaceae</taxon>
        <taxon>Selaginella</taxon>
    </lineage>
</organism>
<dbReference type="Pfam" id="PF05512">
    <property type="entry name" value="AWPM-19"/>
    <property type="match status" value="1"/>
</dbReference>
<keyword evidence="3" id="KW-1185">Reference proteome</keyword>
<name>D8QP57_SELML</name>
<evidence type="ECO:0000313" key="2">
    <source>
        <dbReference type="EMBL" id="EFJ38220.1"/>
    </source>
</evidence>
<reference evidence="2 3" key="1">
    <citation type="journal article" date="2011" name="Science">
        <title>The Selaginella genome identifies genetic changes associated with the evolution of vascular plants.</title>
        <authorList>
            <person name="Banks J.A."/>
            <person name="Nishiyama T."/>
            <person name="Hasebe M."/>
            <person name="Bowman J.L."/>
            <person name="Gribskov M."/>
            <person name="dePamphilis C."/>
            <person name="Albert V.A."/>
            <person name="Aono N."/>
            <person name="Aoyama T."/>
            <person name="Ambrose B.A."/>
            <person name="Ashton N.W."/>
            <person name="Axtell M.J."/>
            <person name="Barker E."/>
            <person name="Barker M.S."/>
            <person name="Bennetzen J.L."/>
            <person name="Bonawitz N.D."/>
            <person name="Chapple C."/>
            <person name="Cheng C."/>
            <person name="Correa L.G."/>
            <person name="Dacre M."/>
            <person name="DeBarry J."/>
            <person name="Dreyer I."/>
            <person name="Elias M."/>
            <person name="Engstrom E.M."/>
            <person name="Estelle M."/>
            <person name="Feng L."/>
            <person name="Finet C."/>
            <person name="Floyd S.K."/>
            <person name="Frommer W.B."/>
            <person name="Fujita T."/>
            <person name="Gramzow L."/>
            <person name="Gutensohn M."/>
            <person name="Harholt J."/>
            <person name="Hattori M."/>
            <person name="Heyl A."/>
            <person name="Hirai T."/>
            <person name="Hiwatashi Y."/>
            <person name="Ishikawa M."/>
            <person name="Iwata M."/>
            <person name="Karol K.G."/>
            <person name="Koehler B."/>
            <person name="Kolukisaoglu U."/>
            <person name="Kubo M."/>
            <person name="Kurata T."/>
            <person name="Lalonde S."/>
            <person name="Li K."/>
            <person name="Li Y."/>
            <person name="Litt A."/>
            <person name="Lyons E."/>
            <person name="Manning G."/>
            <person name="Maruyama T."/>
            <person name="Michael T.P."/>
            <person name="Mikami K."/>
            <person name="Miyazaki S."/>
            <person name="Morinaga S."/>
            <person name="Murata T."/>
            <person name="Mueller-Roeber B."/>
            <person name="Nelson D.R."/>
            <person name="Obara M."/>
            <person name="Oguri Y."/>
            <person name="Olmstead R.G."/>
            <person name="Onodera N."/>
            <person name="Petersen B.L."/>
            <person name="Pils B."/>
            <person name="Prigge M."/>
            <person name="Rensing S.A."/>
            <person name="Riano-Pachon D.M."/>
            <person name="Roberts A.W."/>
            <person name="Sato Y."/>
            <person name="Scheller H.V."/>
            <person name="Schulz B."/>
            <person name="Schulz C."/>
            <person name="Shakirov E.V."/>
            <person name="Shibagaki N."/>
            <person name="Shinohara N."/>
            <person name="Shippen D.E."/>
            <person name="Soerensen I."/>
            <person name="Sotooka R."/>
            <person name="Sugimoto N."/>
            <person name="Sugita M."/>
            <person name="Sumikawa N."/>
            <person name="Tanurdzic M."/>
            <person name="Theissen G."/>
            <person name="Ulvskov P."/>
            <person name="Wakazuki S."/>
            <person name="Weng J.K."/>
            <person name="Willats W.W."/>
            <person name="Wipf D."/>
            <person name="Wolf P.G."/>
            <person name="Yang L."/>
            <person name="Zimmer A.D."/>
            <person name="Zhu Q."/>
            <person name="Mitros T."/>
            <person name="Hellsten U."/>
            <person name="Loque D."/>
            <person name="Otillar R."/>
            <person name="Salamov A."/>
            <person name="Schmutz J."/>
            <person name="Shapiro H."/>
            <person name="Lindquist E."/>
            <person name="Lucas S."/>
            <person name="Rokhsar D."/>
            <person name="Grigoriev I.V."/>
        </authorList>
    </citation>
    <scope>NUCLEOTIDE SEQUENCE [LARGE SCALE GENOMIC DNA]</scope>
</reference>
<dbReference type="PANTHER" id="PTHR33294">
    <property type="entry name" value="AWPM-19-LIKE FAMILY PROTEIN"/>
    <property type="match status" value="1"/>
</dbReference>
<dbReference type="AlphaFoldDB" id="D8QP57"/>
<feature type="transmembrane region" description="Helical" evidence="1">
    <location>
        <begin position="137"/>
        <end position="159"/>
    </location>
</feature>
<dbReference type="eggNOG" id="ENOG502RXK5">
    <property type="taxonomic scope" value="Eukaryota"/>
</dbReference>
<keyword evidence="1" id="KW-0472">Membrane</keyword>
<dbReference type="Proteomes" id="UP000001514">
    <property type="component" value="Unassembled WGS sequence"/>
</dbReference>
<dbReference type="EMBL" id="GL377565">
    <property type="protein sequence ID" value="EFJ38220.1"/>
    <property type="molecule type" value="Genomic_DNA"/>
</dbReference>
<proteinExistence type="predicted"/>
<dbReference type="FunCoup" id="D8QP57">
    <property type="interactions" value="566"/>
</dbReference>
<dbReference type="Gramene" id="EFJ38220">
    <property type="protein sequence ID" value="EFJ38220"/>
    <property type="gene ID" value="SELMODRAFT_437726"/>
</dbReference>
<sequence>MAFGPGRSVAAFLLFLNFCMYMVVLGLAGWAMNKAIDYSQANIVNQTGAVTTLTRFPVGNAATPFFLLFILGAGVLGLASILAGAIHVSLWRSESLAAAISSALIAWLFTLLAFGFACKEIQLRGGYRNRRLKALEAFSIILAGMQLLYILSLHSGMLARMGPRIKEPGYGGMAQGMEQKGGPTTGSTI</sequence>
<gene>
    <name evidence="2" type="ORF">SELMODRAFT_437726</name>
</gene>
<dbReference type="OMA" id="RCAVIDD"/>
<dbReference type="PANTHER" id="PTHR33294:SF5">
    <property type="entry name" value="AWPM-19-LIKE FAMILY PROTEIN"/>
    <property type="match status" value="1"/>
</dbReference>
<accession>D8QP57</accession>
<dbReference type="HOGENOM" id="CLU_098831_0_0_1"/>
<dbReference type="KEGG" id="smo:SELMODRAFT_437726"/>
<keyword evidence="1" id="KW-0812">Transmembrane</keyword>
<protein>
    <recommendedName>
        <fullName evidence="4">AWPM-19-like family protein</fullName>
    </recommendedName>
</protein>
<dbReference type="OrthoDB" id="631515at2759"/>
<dbReference type="InParanoid" id="D8QP57"/>
<dbReference type="InterPro" id="IPR008390">
    <property type="entry name" value="AWPM-19"/>
</dbReference>
<evidence type="ECO:0008006" key="4">
    <source>
        <dbReference type="Google" id="ProtNLM"/>
    </source>
</evidence>
<feature type="transmembrane region" description="Helical" evidence="1">
    <location>
        <begin position="12"/>
        <end position="32"/>
    </location>
</feature>